<name>A0A939STT4_SERMA</name>
<evidence type="ECO:0000313" key="1">
    <source>
        <dbReference type="EMBL" id="MBO2007347.1"/>
    </source>
</evidence>
<proteinExistence type="predicted"/>
<gene>
    <name evidence="1" type="ORF">J4732_21305</name>
</gene>
<comment type="caution">
    <text evidence="1">The sequence shown here is derived from an EMBL/GenBank/DDBJ whole genome shotgun (WGS) entry which is preliminary data.</text>
</comment>
<reference evidence="1" key="1">
    <citation type="submission" date="2021-03" db="EMBL/GenBank/DDBJ databases">
        <title>Molecular epidemiology and mechanisms of colistin and carbapenem resistance in Enterobacteriaceae from clinical isolates, the environment and porcine samples in Pretoria, South Africa.</title>
        <authorList>
            <person name="Bogoshi D."/>
            <person name="Mbelle N.M."/>
            <person name="Naidoo V."/>
            <person name="Osei Sekyere J."/>
        </authorList>
    </citation>
    <scope>NUCLEOTIDE SEQUENCE</scope>
    <source>
        <strain evidence="1">C080</strain>
    </source>
</reference>
<sequence>MADNKGAVVLLFAGSAMRIVQDFHTTPITALALSQDGEWLVLHQAPGQPFGICAWKVG</sequence>
<accession>A0A939STT4</accession>
<dbReference type="EMBL" id="JAGETR010000227">
    <property type="protein sequence ID" value="MBO2007347.1"/>
    <property type="molecule type" value="Genomic_DNA"/>
</dbReference>
<organism evidence="1">
    <name type="scientific">Serratia marcescens</name>
    <dbReference type="NCBI Taxonomy" id="615"/>
    <lineage>
        <taxon>Bacteria</taxon>
        <taxon>Pseudomonadati</taxon>
        <taxon>Pseudomonadota</taxon>
        <taxon>Gammaproteobacteria</taxon>
        <taxon>Enterobacterales</taxon>
        <taxon>Yersiniaceae</taxon>
        <taxon>Serratia</taxon>
    </lineage>
</organism>
<protein>
    <submittedName>
        <fullName evidence="1">Uncharacterized protein</fullName>
    </submittedName>
</protein>
<dbReference type="AlphaFoldDB" id="A0A939STT4"/>